<proteinExistence type="predicted"/>
<dbReference type="GO" id="GO:0004176">
    <property type="term" value="F:ATP-dependent peptidase activity"/>
    <property type="evidence" value="ECO:0007669"/>
    <property type="project" value="InterPro"/>
</dbReference>
<dbReference type="InterPro" id="IPR003593">
    <property type="entry name" value="AAA+_ATPase"/>
</dbReference>
<dbReference type="InterPro" id="IPR003959">
    <property type="entry name" value="ATPase_AAA_core"/>
</dbReference>
<dbReference type="GO" id="GO:0004252">
    <property type="term" value="F:serine-type endopeptidase activity"/>
    <property type="evidence" value="ECO:0007669"/>
    <property type="project" value="InterPro"/>
</dbReference>
<protein>
    <submittedName>
        <fullName evidence="2">AAA family ATPase</fullName>
    </submittedName>
</protein>
<reference evidence="2" key="2">
    <citation type="journal article" date="2021" name="Microbiome">
        <title>Successional dynamics and alternative stable states in a saline activated sludge microbial community over 9 years.</title>
        <authorList>
            <person name="Wang Y."/>
            <person name="Ye J."/>
            <person name="Ju F."/>
            <person name="Liu L."/>
            <person name="Boyd J.A."/>
            <person name="Deng Y."/>
            <person name="Parks D.H."/>
            <person name="Jiang X."/>
            <person name="Yin X."/>
            <person name="Woodcroft B.J."/>
            <person name="Tyson G.W."/>
            <person name="Hugenholtz P."/>
            <person name="Polz M.F."/>
            <person name="Zhang T."/>
        </authorList>
    </citation>
    <scope>NUCLEOTIDE SEQUENCE</scope>
    <source>
        <strain evidence="2">HKST-UBA15</strain>
    </source>
</reference>
<dbReference type="InterPro" id="IPR054594">
    <property type="entry name" value="Lon_lid"/>
</dbReference>
<dbReference type="GO" id="GO:0016887">
    <property type="term" value="F:ATP hydrolysis activity"/>
    <property type="evidence" value="ECO:0007669"/>
    <property type="project" value="InterPro"/>
</dbReference>
<evidence type="ECO:0000313" key="3">
    <source>
        <dbReference type="Proteomes" id="UP000745577"/>
    </source>
</evidence>
<accession>A0A955I8N3</accession>
<dbReference type="SMART" id="SM00382">
    <property type="entry name" value="AAA"/>
    <property type="match status" value="1"/>
</dbReference>
<feature type="domain" description="AAA+ ATPase" evidence="1">
    <location>
        <begin position="174"/>
        <end position="320"/>
    </location>
</feature>
<dbReference type="PANTHER" id="PTHR43718">
    <property type="entry name" value="LON PROTEASE"/>
    <property type="match status" value="1"/>
</dbReference>
<dbReference type="GO" id="GO:0005524">
    <property type="term" value="F:ATP binding"/>
    <property type="evidence" value="ECO:0007669"/>
    <property type="project" value="InterPro"/>
</dbReference>
<comment type="caution">
    <text evidence="2">The sequence shown here is derived from an EMBL/GenBank/DDBJ whole genome shotgun (WGS) entry which is preliminary data.</text>
</comment>
<dbReference type="AlphaFoldDB" id="A0A955I8N3"/>
<sequence>MDEKQLTNNTANLASEEVEEILQLEKELEEAHLPEDLLEKTKTMVSRLRRVAKYGYFSREYEPIAKYVSWICQIPWENYSVDNLDLNNAKNQLDMTHFGLQQVKERILEYIAILHLQRLQQSGGDASVNNPQVLVNQVTQQAPQNIAQVSSTQPVQQAPSQIEKMVKLEGSSAHAPIICLVGVQGIGKTSIAKSIALAMGRQFVRISLGGIAHVSELRGRSRSEIDSEPGQIVKSLIRTDVMNPLILMDEIDKVSDFGGVRADVMATLLEILDPEQNATFRDHYIDYPVDLSKVMFVCTANNLGGISAALLDRLEIVRMSSYTDEEKMHIAKDYLLPKVIEATGIDPNVIFFSESVWPLLIRPLGFDAGIRQLERNITTLVRKIAKKMVEGQGNRFEVTPENFRQYLPEDFGVYS</sequence>
<dbReference type="Pfam" id="PF00004">
    <property type="entry name" value="AAA"/>
    <property type="match status" value="1"/>
</dbReference>
<dbReference type="Gene3D" id="1.10.8.60">
    <property type="match status" value="1"/>
</dbReference>
<gene>
    <name evidence="2" type="ORF">KC675_01990</name>
</gene>
<dbReference type="InterPro" id="IPR027417">
    <property type="entry name" value="P-loop_NTPase"/>
</dbReference>
<organism evidence="2 3">
    <name type="scientific">Candidatus Dojkabacteria bacterium</name>
    <dbReference type="NCBI Taxonomy" id="2099670"/>
    <lineage>
        <taxon>Bacteria</taxon>
        <taxon>Candidatus Dojkabacteria</taxon>
    </lineage>
</organism>
<name>A0A955I8N3_9BACT</name>
<dbReference type="Pfam" id="PF22667">
    <property type="entry name" value="Lon_lid"/>
    <property type="match status" value="1"/>
</dbReference>
<dbReference type="GO" id="GO:0006515">
    <property type="term" value="P:protein quality control for misfolded or incompletely synthesized proteins"/>
    <property type="evidence" value="ECO:0007669"/>
    <property type="project" value="TreeGrafter"/>
</dbReference>
<dbReference type="Proteomes" id="UP000745577">
    <property type="component" value="Unassembled WGS sequence"/>
</dbReference>
<dbReference type="SUPFAM" id="SSF52540">
    <property type="entry name" value="P-loop containing nucleoside triphosphate hydrolases"/>
    <property type="match status" value="1"/>
</dbReference>
<evidence type="ECO:0000259" key="1">
    <source>
        <dbReference type="SMART" id="SM00382"/>
    </source>
</evidence>
<dbReference type="Gene3D" id="3.40.50.300">
    <property type="entry name" value="P-loop containing nucleotide triphosphate hydrolases"/>
    <property type="match status" value="1"/>
</dbReference>
<dbReference type="PANTHER" id="PTHR43718:SF2">
    <property type="entry name" value="LON PROTEASE HOMOLOG, MITOCHONDRIAL"/>
    <property type="match status" value="1"/>
</dbReference>
<evidence type="ECO:0000313" key="2">
    <source>
        <dbReference type="EMBL" id="MCA9379929.1"/>
    </source>
</evidence>
<reference evidence="2" key="1">
    <citation type="submission" date="2020-04" db="EMBL/GenBank/DDBJ databases">
        <authorList>
            <person name="Zhang T."/>
        </authorList>
    </citation>
    <scope>NUCLEOTIDE SEQUENCE</scope>
    <source>
        <strain evidence="2">HKST-UBA15</strain>
    </source>
</reference>
<dbReference type="EMBL" id="JAGQLL010000019">
    <property type="protein sequence ID" value="MCA9379929.1"/>
    <property type="molecule type" value="Genomic_DNA"/>
</dbReference>
<dbReference type="InterPro" id="IPR027065">
    <property type="entry name" value="Lon_Prtase"/>
</dbReference>